<dbReference type="Proteomes" id="UP001085076">
    <property type="component" value="Miscellaneous, Linkage group lg09"/>
</dbReference>
<dbReference type="PANTHER" id="PTHR19432">
    <property type="entry name" value="SUGAR TRANSPORTER"/>
    <property type="match status" value="1"/>
</dbReference>
<evidence type="ECO:0000256" key="8">
    <source>
        <dbReference type="SAM" id="Phobius"/>
    </source>
</evidence>
<feature type="transmembrane region" description="Helical" evidence="8">
    <location>
        <begin position="187"/>
        <end position="210"/>
    </location>
</feature>
<comment type="subcellular location">
    <subcellularLocation>
        <location evidence="1">Membrane</location>
        <topology evidence="1">Multi-pass membrane protein</topology>
    </subcellularLocation>
</comment>
<evidence type="ECO:0000313" key="10">
    <source>
        <dbReference type="Proteomes" id="UP001085076"/>
    </source>
</evidence>
<feature type="transmembrane region" description="Helical" evidence="8">
    <location>
        <begin position="135"/>
        <end position="155"/>
    </location>
</feature>
<proteinExistence type="predicted"/>
<reference evidence="9" key="1">
    <citation type="submission" date="2021-03" db="EMBL/GenBank/DDBJ databases">
        <authorList>
            <person name="Li Z."/>
            <person name="Yang C."/>
        </authorList>
    </citation>
    <scope>NUCLEOTIDE SEQUENCE</scope>
    <source>
        <strain evidence="9">Dzin_1.0</strain>
        <tissue evidence="9">Leaf</tissue>
    </source>
</reference>
<dbReference type="GO" id="GO:0016020">
    <property type="term" value="C:membrane"/>
    <property type="evidence" value="ECO:0007669"/>
    <property type="project" value="UniProtKB-SubCell"/>
</dbReference>
<keyword evidence="6 8" id="KW-1133">Transmembrane helix</keyword>
<dbReference type="AlphaFoldDB" id="A0A9D5H5B7"/>
<feature type="transmembrane region" description="Helical" evidence="8">
    <location>
        <begin position="222"/>
        <end position="240"/>
    </location>
</feature>
<reference evidence="9" key="2">
    <citation type="journal article" date="2022" name="Hortic Res">
        <title>The genome of Dioscorea zingiberensis sheds light on the biosynthesis, origin and evolution of the medicinally important diosgenin saponins.</title>
        <authorList>
            <person name="Li Y."/>
            <person name="Tan C."/>
            <person name="Li Z."/>
            <person name="Guo J."/>
            <person name="Li S."/>
            <person name="Chen X."/>
            <person name="Wang C."/>
            <person name="Dai X."/>
            <person name="Yang H."/>
            <person name="Song W."/>
            <person name="Hou L."/>
            <person name="Xu J."/>
            <person name="Tong Z."/>
            <person name="Xu A."/>
            <person name="Yuan X."/>
            <person name="Wang W."/>
            <person name="Yang Q."/>
            <person name="Chen L."/>
            <person name="Sun Z."/>
            <person name="Wang K."/>
            <person name="Pan B."/>
            <person name="Chen J."/>
            <person name="Bao Y."/>
            <person name="Liu F."/>
            <person name="Qi X."/>
            <person name="Gang D.R."/>
            <person name="Wen J."/>
            <person name="Li J."/>
        </authorList>
    </citation>
    <scope>NUCLEOTIDE SEQUENCE</scope>
    <source>
        <strain evidence="9">Dzin_1.0</strain>
    </source>
</reference>
<accession>A0A9D5H5B7</accession>
<keyword evidence="5" id="KW-0769">Symport</keyword>
<evidence type="ECO:0000256" key="6">
    <source>
        <dbReference type="ARBA" id="ARBA00022989"/>
    </source>
</evidence>
<comment type="caution">
    <text evidence="9">The sequence shown here is derived from an EMBL/GenBank/DDBJ whole genome shotgun (WGS) entry which is preliminary data.</text>
</comment>
<dbReference type="GO" id="GO:0008506">
    <property type="term" value="F:sucrose:proton symporter activity"/>
    <property type="evidence" value="ECO:0007669"/>
    <property type="project" value="TreeGrafter"/>
</dbReference>
<dbReference type="PANTHER" id="PTHR19432:SF35">
    <property type="entry name" value="SOLUTE CARRIER FAMILY 45 MEMBER 3 ISOFORM X1"/>
    <property type="match status" value="1"/>
</dbReference>
<evidence type="ECO:0000256" key="7">
    <source>
        <dbReference type="ARBA" id="ARBA00023136"/>
    </source>
</evidence>
<dbReference type="OrthoDB" id="28755at2759"/>
<dbReference type="EMBL" id="JAGGNH010000009">
    <property type="protein sequence ID" value="KAJ0963964.1"/>
    <property type="molecule type" value="Genomic_DNA"/>
</dbReference>
<keyword evidence="3" id="KW-0762">Sugar transport</keyword>
<keyword evidence="7 8" id="KW-0472">Membrane</keyword>
<evidence type="ECO:0000256" key="3">
    <source>
        <dbReference type="ARBA" id="ARBA00022597"/>
    </source>
</evidence>
<keyword evidence="10" id="KW-1185">Reference proteome</keyword>
<keyword evidence="4 8" id="KW-0812">Transmembrane</keyword>
<keyword evidence="2" id="KW-0813">Transport</keyword>
<evidence type="ECO:0000313" key="9">
    <source>
        <dbReference type="EMBL" id="KAJ0963964.1"/>
    </source>
</evidence>
<sequence length="259" mass="28061">MDTVSIRVPYRNLNAAELEMAHLNGRSVCSYKGPRWRAAAVFVIGFWMLDLANNTVQGPARALLADLSEDHQQTQENLRMVKNQELIRLVDKASSEDPSNFDSNAKKDGIEAFSDGPGAVLVKLLTSLRHLPPEMYSVLLVMAFTWSSWFPFFLFDTDWMGREVYRGDPSGEQSEITTYQNGVQDGAFGLATGVLNLAIVAPQMIVALGAGPWDALFGGGNIPAFGLAAAFALAGSCIAYKRLPTLSGSYSSAGFHGFG</sequence>
<protein>
    <submittedName>
        <fullName evidence="9">Uncharacterized protein</fullName>
    </submittedName>
</protein>
<gene>
    <name evidence="9" type="ORF">J5N97_029086</name>
</gene>
<evidence type="ECO:0000256" key="5">
    <source>
        <dbReference type="ARBA" id="ARBA00022847"/>
    </source>
</evidence>
<evidence type="ECO:0000256" key="2">
    <source>
        <dbReference type="ARBA" id="ARBA00022448"/>
    </source>
</evidence>
<evidence type="ECO:0000256" key="1">
    <source>
        <dbReference type="ARBA" id="ARBA00004141"/>
    </source>
</evidence>
<evidence type="ECO:0000256" key="4">
    <source>
        <dbReference type="ARBA" id="ARBA00022692"/>
    </source>
</evidence>
<organism evidence="9 10">
    <name type="scientific">Dioscorea zingiberensis</name>
    <dbReference type="NCBI Taxonomy" id="325984"/>
    <lineage>
        <taxon>Eukaryota</taxon>
        <taxon>Viridiplantae</taxon>
        <taxon>Streptophyta</taxon>
        <taxon>Embryophyta</taxon>
        <taxon>Tracheophyta</taxon>
        <taxon>Spermatophyta</taxon>
        <taxon>Magnoliopsida</taxon>
        <taxon>Liliopsida</taxon>
        <taxon>Dioscoreales</taxon>
        <taxon>Dioscoreaceae</taxon>
        <taxon>Dioscorea</taxon>
    </lineage>
</organism>
<name>A0A9D5H5B7_9LILI</name>